<evidence type="ECO:0000313" key="2">
    <source>
        <dbReference type="EMBL" id="KAJ3750338.1"/>
    </source>
</evidence>
<keyword evidence="3" id="KW-1185">Reference proteome</keyword>
<reference evidence="2 3" key="1">
    <citation type="journal article" date="2023" name="Proc. Natl. Acad. Sci. U.S.A.">
        <title>A global phylogenomic analysis of the shiitake genus Lentinula.</title>
        <authorList>
            <person name="Sierra-Patev S."/>
            <person name="Min B."/>
            <person name="Naranjo-Ortiz M."/>
            <person name="Looney B."/>
            <person name="Konkel Z."/>
            <person name="Slot J.C."/>
            <person name="Sakamoto Y."/>
            <person name="Steenwyk J.L."/>
            <person name="Rokas A."/>
            <person name="Carro J."/>
            <person name="Camarero S."/>
            <person name="Ferreira P."/>
            <person name="Molpeceres G."/>
            <person name="Ruiz-Duenas F.J."/>
            <person name="Serrano A."/>
            <person name="Henrissat B."/>
            <person name="Drula E."/>
            <person name="Hughes K.W."/>
            <person name="Mata J.L."/>
            <person name="Ishikawa N.K."/>
            <person name="Vargas-Isla R."/>
            <person name="Ushijima S."/>
            <person name="Smith C.A."/>
            <person name="Donoghue J."/>
            <person name="Ahrendt S."/>
            <person name="Andreopoulos W."/>
            <person name="He G."/>
            <person name="LaButti K."/>
            <person name="Lipzen A."/>
            <person name="Ng V."/>
            <person name="Riley R."/>
            <person name="Sandor L."/>
            <person name="Barry K."/>
            <person name="Martinez A.T."/>
            <person name="Xiao Y."/>
            <person name="Gibbons J.G."/>
            <person name="Terashima K."/>
            <person name="Grigoriev I.V."/>
            <person name="Hibbett D."/>
        </authorList>
    </citation>
    <scope>NUCLEOTIDE SEQUENCE [LARGE SCALE GENOMIC DNA]</scope>
    <source>
        <strain evidence="2 3">TFB7810</strain>
    </source>
</reference>
<sequence>MSDIESITMDAPANTPMRPGSKPSIAFNIQAFPNVNVDWSSQKFFIRDGDTNAEYIVSVDELIKFVHTSGAIAKKWTITGGIPSKYIGVIRALWEHLPPDTNAFFSYKDEDDNISRSRTLIRYEHIFTAEQIDELTREGRISDNLIEDMGVTYPKPTLTRGNDGTDSEGVGGMMRMYANTRVGQTAFIHGLVIATEKAQFHMAKQQAGKEERARKRAARSKPYGGKDKKNDIDDASTTISLRNKMDMWTVRVKGKNTEGDNRGEGPSKTA</sequence>
<accession>A0A9W8U2Y8</accession>
<proteinExistence type="predicted"/>
<dbReference type="EMBL" id="JANVFU010000001">
    <property type="protein sequence ID" value="KAJ3750338.1"/>
    <property type="molecule type" value="Genomic_DNA"/>
</dbReference>
<evidence type="ECO:0000313" key="3">
    <source>
        <dbReference type="Proteomes" id="UP001142393"/>
    </source>
</evidence>
<comment type="caution">
    <text evidence="2">The sequence shown here is derived from an EMBL/GenBank/DDBJ whole genome shotgun (WGS) entry which is preliminary data.</text>
</comment>
<dbReference type="AlphaFoldDB" id="A0A9W8U2Y8"/>
<gene>
    <name evidence="2" type="ORF">DFH05DRAFT_1455379</name>
</gene>
<name>A0A9W8U2Y8_9AGAR</name>
<dbReference type="Proteomes" id="UP001142393">
    <property type="component" value="Unassembled WGS sequence"/>
</dbReference>
<organism evidence="2 3">
    <name type="scientific">Lentinula detonsa</name>
    <dbReference type="NCBI Taxonomy" id="2804962"/>
    <lineage>
        <taxon>Eukaryota</taxon>
        <taxon>Fungi</taxon>
        <taxon>Dikarya</taxon>
        <taxon>Basidiomycota</taxon>
        <taxon>Agaricomycotina</taxon>
        <taxon>Agaricomycetes</taxon>
        <taxon>Agaricomycetidae</taxon>
        <taxon>Agaricales</taxon>
        <taxon>Marasmiineae</taxon>
        <taxon>Omphalotaceae</taxon>
        <taxon>Lentinula</taxon>
    </lineage>
</organism>
<protein>
    <submittedName>
        <fullName evidence="2">Uncharacterized protein</fullName>
    </submittedName>
</protein>
<feature type="region of interest" description="Disordered" evidence="1">
    <location>
        <begin position="203"/>
        <end position="270"/>
    </location>
</feature>
<feature type="compositionally biased region" description="Basic and acidic residues" evidence="1">
    <location>
        <begin position="255"/>
        <end position="270"/>
    </location>
</feature>
<evidence type="ECO:0000256" key="1">
    <source>
        <dbReference type="SAM" id="MobiDB-lite"/>
    </source>
</evidence>
<feature type="region of interest" description="Disordered" evidence="1">
    <location>
        <begin position="1"/>
        <end position="20"/>
    </location>
</feature>